<dbReference type="Proteomes" id="UP000428260">
    <property type="component" value="Chromosome"/>
</dbReference>
<feature type="domain" description="DUF5916" evidence="2">
    <location>
        <begin position="233"/>
        <end position="870"/>
    </location>
</feature>
<dbReference type="CDD" id="cd09618">
    <property type="entry name" value="CBM9_like_2"/>
    <property type="match status" value="1"/>
</dbReference>
<dbReference type="AlphaFoldDB" id="A0A6I6K3D3"/>
<dbReference type="GO" id="GO:0016052">
    <property type="term" value="P:carbohydrate catabolic process"/>
    <property type="evidence" value="ECO:0007669"/>
    <property type="project" value="InterPro"/>
</dbReference>
<keyword evidence="4" id="KW-1185">Reference proteome</keyword>
<dbReference type="SUPFAM" id="SSF49344">
    <property type="entry name" value="CBD9-like"/>
    <property type="match status" value="1"/>
</dbReference>
<dbReference type="InterPro" id="IPR010502">
    <property type="entry name" value="Carb-bd_dom_fam9"/>
</dbReference>
<dbReference type="EMBL" id="CP046401">
    <property type="protein sequence ID" value="QGY47067.1"/>
    <property type="molecule type" value="Genomic_DNA"/>
</dbReference>
<evidence type="ECO:0000259" key="2">
    <source>
        <dbReference type="Pfam" id="PF19313"/>
    </source>
</evidence>
<reference evidence="3 4" key="1">
    <citation type="submission" date="2019-11" db="EMBL/GenBank/DDBJ databases">
        <authorList>
            <person name="Zheng R.K."/>
            <person name="Sun C.M."/>
        </authorList>
    </citation>
    <scope>NUCLEOTIDE SEQUENCE [LARGE SCALE GENOMIC DNA]</scope>
    <source>
        <strain evidence="3 4">WC007</strain>
    </source>
</reference>
<accession>A0A6I6K3D3</accession>
<name>A0A6I6K3D3_9BACT</name>
<evidence type="ECO:0000313" key="4">
    <source>
        <dbReference type="Proteomes" id="UP000428260"/>
    </source>
</evidence>
<dbReference type="Gene3D" id="2.60.40.1190">
    <property type="match status" value="1"/>
</dbReference>
<evidence type="ECO:0000259" key="1">
    <source>
        <dbReference type="Pfam" id="PF06452"/>
    </source>
</evidence>
<dbReference type="Pfam" id="PF06452">
    <property type="entry name" value="CBM9_1"/>
    <property type="match status" value="1"/>
</dbReference>
<organism evidence="3 4">
    <name type="scientific">Maribellus comscasis</name>
    <dbReference type="NCBI Taxonomy" id="2681766"/>
    <lineage>
        <taxon>Bacteria</taxon>
        <taxon>Pseudomonadati</taxon>
        <taxon>Bacteroidota</taxon>
        <taxon>Bacteroidia</taxon>
        <taxon>Marinilabiliales</taxon>
        <taxon>Prolixibacteraceae</taxon>
        <taxon>Maribellus</taxon>
    </lineage>
</organism>
<dbReference type="GO" id="GO:0030246">
    <property type="term" value="F:carbohydrate binding"/>
    <property type="evidence" value="ECO:0007669"/>
    <property type="project" value="InterPro"/>
</dbReference>
<dbReference type="Pfam" id="PF19313">
    <property type="entry name" value="DUF5916"/>
    <property type="match status" value="1"/>
</dbReference>
<dbReference type="InterPro" id="IPR045670">
    <property type="entry name" value="DUF5916"/>
</dbReference>
<gene>
    <name evidence="3" type="ORF">GM418_26420</name>
</gene>
<feature type="domain" description="Carbohydrate-binding" evidence="1">
    <location>
        <begin position="38"/>
        <end position="191"/>
    </location>
</feature>
<evidence type="ECO:0000313" key="3">
    <source>
        <dbReference type="EMBL" id="QGY47067.1"/>
    </source>
</evidence>
<dbReference type="KEGG" id="mcos:GM418_26420"/>
<sequence length="874" mass="100079">MKIAVVIVFFLSVIFASAQEIKKKNYFSKRISDLNLTVDGYLDETEWQTANWENQFTQYEPSEGKPPHQQTEFAILYDENNVYVGIKALDKSPDSISMRLTRRDETDGDLAGVIFDTYHDKRTGFAFIVSAAGVKSDFIQSNDGDNEDNTWDPIWWVKTSKNDEGWKAEMRIPLTQLRFEEGEEQIWGLQVLRFIFRKEELSAWQPMKRDMSGFVSQFGTMRGISGIKPKNTLDVMPYVVARAERFEKEPENPFRESGKKNGLDIGLDAKLGLTNYLTLDLTINPDFGQVEADPSEVNLSTFETFFEEKRPFFIEGKNILSYRLNWGDGDQSAEGLFYSRRIGRKPQYYPELEDEEYAEVPDFTRIIGAAKITGKTKDGWSVGILESVTAEEDAKIKGIGDGKKQAVEPLSNFFVSRIQKDFNEGNTYIGGMVTAVNRTINDPHLEFLHKSAYTGGMDFVHKWNNKSWMIDAGFFFSKVNGTEAAITATQKSYIRNFQRPDADYIKLDTTRTSLSGYGGKFTVGKLGGNVKFAALFSWKSPGLELNDIGYAQQVDQILQAFWMGYRIYEPFLIFRQVSLNINQHTVYDFGGNLLAPGGNINGYLQFKNYWGTFFSTNISGNQLSNSALRGGPALKKPGYKNFYSGIFTNQQKRLSFELNTGFNASNVKGYRNISDYNISIGYRPTQTLLISLSPGLNNYKVDMQYVTQIDYNNDKRYIFAHIDRKTLSMSLRMNYNITPDLTIQYWGQPFIATGKYSEFKYITNSKADKVTDRYHLYASNEIDLNSDTYFIDDNKNGSTDYSFDKPDFNVKEFLSNLVVRWEYRPGSTVFLVWSQNRNDYVNNGTFNFSHDINGLFDVKANNIFLIKFSYRLGR</sequence>
<keyword evidence="3" id="KW-0378">Hydrolase</keyword>
<dbReference type="GO" id="GO:0004553">
    <property type="term" value="F:hydrolase activity, hydrolyzing O-glycosyl compounds"/>
    <property type="evidence" value="ECO:0007669"/>
    <property type="project" value="InterPro"/>
</dbReference>
<proteinExistence type="predicted"/>
<dbReference type="RefSeq" id="WP_158870571.1">
    <property type="nucleotide sequence ID" value="NZ_CP046401.1"/>
</dbReference>
<protein>
    <submittedName>
        <fullName evidence="3">Hydrolase</fullName>
    </submittedName>
</protein>